<name>A0A9N9AUK6_9GLOM</name>
<dbReference type="EMBL" id="CAJVPJ010000640">
    <property type="protein sequence ID" value="CAG8545375.1"/>
    <property type="molecule type" value="Genomic_DNA"/>
</dbReference>
<proteinExistence type="predicted"/>
<dbReference type="GO" id="GO:0005634">
    <property type="term" value="C:nucleus"/>
    <property type="evidence" value="ECO:0007669"/>
    <property type="project" value="TreeGrafter"/>
</dbReference>
<dbReference type="InterPro" id="IPR014729">
    <property type="entry name" value="Rossmann-like_a/b/a_fold"/>
</dbReference>
<gene>
    <name evidence="1" type="ORF">POCULU_LOCUS4744</name>
</gene>
<dbReference type="PANTHER" id="PTHR31285">
    <property type="entry name" value="NICOTINAMIDE MONONUCLEOTIDE ADENYLYLTRANSFERASE"/>
    <property type="match status" value="1"/>
</dbReference>
<keyword evidence="2" id="KW-1185">Reference proteome</keyword>
<feature type="non-terminal residue" evidence="1">
    <location>
        <position position="304"/>
    </location>
</feature>
<sequence>MTRRLILEEIINNIREQPETTPILALTKTYGKLWPHCEDARIEERKNEVFQHIAQSSYIPLQTNPQQAPPPFKIAILDSSFNPPTKAHVQLLLNSLTTSLYAPFTNEPVKVEFDACLLLYSTKNADKVLKEHDAGPVDRVLMMENVAEYLNEIAKGRVTKEKASADESNSSVDYKLAESRDDISNNEMSSTANDAKFHSIQNIAVGITNSSRFTDKSRALLSYCYPAFSPCLYFILGFDTLIRLFSPRYYTDISSSLSFLFSNSYTIYAERDINDKTVENEFWRGNKWAKEYADKIYRVEIDDD</sequence>
<protein>
    <submittedName>
        <fullName evidence="1">4858_t:CDS:1</fullName>
    </submittedName>
</protein>
<comment type="caution">
    <text evidence="1">The sequence shown here is derived from an EMBL/GenBank/DDBJ whole genome shotgun (WGS) entry which is preliminary data.</text>
</comment>
<dbReference type="OrthoDB" id="5591297at2759"/>
<evidence type="ECO:0000313" key="1">
    <source>
        <dbReference type="EMBL" id="CAG8545375.1"/>
    </source>
</evidence>
<evidence type="ECO:0000313" key="2">
    <source>
        <dbReference type="Proteomes" id="UP000789572"/>
    </source>
</evidence>
<dbReference type="SUPFAM" id="SSF52374">
    <property type="entry name" value="Nucleotidylyl transferase"/>
    <property type="match status" value="1"/>
</dbReference>
<dbReference type="AlphaFoldDB" id="A0A9N9AUK6"/>
<dbReference type="GO" id="GO:0016887">
    <property type="term" value="F:ATP hydrolysis activity"/>
    <property type="evidence" value="ECO:0007669"/>
    <property type="project" value="TreeGrafter"/>
</dbReference>
<organism evidence="1 2">
    <name type="scientific">Paraglomus occultum</name>
    <dbReference type="NCBI Taxonomy" id="144539"/>
    <lineage>
        <taxon>Eukaryota</taxon>
        <taxon>Fungi</taxon>
        <taxon>Fungi incertae sedis</taxon>
        <taxon>Mucoromycota</taxon>
        <taxon>Glomeromycotina</taxon>
        <taxon>Glomeromycetes</taxon>
        <taxon>Paraglomerales</taxon>
        <taxon>Paraglomeraceae</taxon>
        <taxon>Paraglomus</taxon>
    </lineage>
</organism>
<accession>A0A9N9AUK6</accession>
<dbReference type="GO" id="GO:0000309">
    <property type="term" value="F:nicotinamide-nucleotide adenylyltransferase activity"/>
    <property type="evidence" value="ECO:0007669"/>
    <property type="project" value="TreeGrafter"/>
</dbReference>
<dbReference type="Gene3D" id="3.40.50.620">
    <property type="entry name" value="HUPs"/>
    <property type="match status" value="1"/>
</dbReference>
<dbReference type="Proteomes" id="UP000789572">
    <property type="component" value="Unassembled WGS sequence"/>
</dbReference>
<dbReference type="GO" id="GO:0005737">
    <property type="term" value="C:cytoplasm"/>
    <property type="evidence" value="ECO:0007669"/>
    <property type="project" value="TreeGrafter"/>
</dbReference>
<reference evidence="1" key="1">
    <citation type="submission" date="2021-06" db="EMBL/GenBank/DDBJ databases">
        <authorList>
            <person name="Kallberg Y."/>
            <person name="Tangrot J."/>
            <person name="Rosling A."/>
        </authorList>
    </citation>
    <scope>NUCLEOTIDE SEQUENCE</scope>
    <source>
        <strain evidence="1">IA702</strain>
    </source>
</reference>
<dbReference type="PANTHER" id="PTHR31285:SF0">
    <property type="entry name" value="NICOTINAMIDE MONONUCLEOTIDE ADENYLYLTRANSFERASE"/>
    <property type="match status" value="1"/>
</dbReference>